<dbReference type="Proteomes" id="UP001257914">
    <property type="component" value="Unassembled WGS sequence"/>
</dbReference>
<proteinExistence type="predicted"/>
<dbReference type="NCBIfam" id="TIGR02378">
    <property type="entry name" value="nirD_assim_sml"/>
    <property type="match status" value="1"/>
</dbReference>
<dbReference type="PANTHER" id="PTHR40562">
    <property type="match status" value="1"/>
</dbReference>
<dbReference type="PANTHER" id="PTHR40562:SF1">
    <property type="entry name" value="NITRITE REDUCTASE (NADH) SMALL SUBUNIT"/>
    <property type="match status" value="1"/>
</dbReference>
<dbReference type="Pfam" id="PF13806">
    <property type="entry name" value="Rieske_2"/>
    <property type="match status" value="1"/>
</dbReference>
<keyword evidence="5" id="KW-1185">Reference proteome</keyword>
<evidence type="ECO:0000259" key="3">
    <source>
        <dbReference type="Pfam" id="PF13806"/>
    </source>
</evidence>
<evidence type="ECO:0000313" key="4">
    <source>
        <dbReference type="EMBL" id="MDU0112387.1"/>
    </source>
</evidence>
<dbReference type="InterPro" id="IPR012748">
    <property type="entry name" value="Rieske-like_NirD"/>
</dbReference>
<evidence type="ECO:0000313" key="5">
    <source>
        <dbReference type="Proteomes" id="UP001257914"/>
    </source>
</evidence>
<feature type="domain" description="Rieske-like [2Fe-2S]" evidence="3">
    <location>
        <begin position="5"/>
        <end position="108"/>
    </location>
</feature>
<comment type="caution">
    <text evidence="4">The sequence shown here is derived from an EMBL/GenBank/DDBJ whole genome shotgun (WGS) entry which is preliminary data.</text>
</comment>
<evidence type="ECO:0000256" key="2">
    <source>
        <dbReference type="ARBA" id="ARBA00023063"/>
    </source>
</evidence>
<name>A0ABU3QY96_9GAMM</name>
<dbReference type="EMBL" id="JAWCUA010000003">
    <property type="protein sequence ID" value="MDU0112387.1"/>
    <property type="molecule type" value="Genomic_DNA"/>
</dbReference>
<dbReference type="PROSITE" id="PS51300">
    <property type="entry name" value="NIRD"/>
    <property type="match status" value="1"/>
</dbReference>
<dbReference type="Gene3D" id="2.102.10.10">
    <property type="entry name" value="Rieske [2Fe-2S] iron-sulphur domain"/>
    <property type="match status" value="1"/>
</dbReference>
<keyword evidence="1" id="KW-0560">Oxidoreductase</keyword>
<accession>A0ABU3QY96</accession>
<keyword evidence="2" id="KW-0534">Nitrate assimilation</keyword>
<sequence>MSEFNWETICSVSDISKNTGVCALHNGDQVAIFRVGPDEQLFALQNYDPFGQANVLSRGIVGDVDGLLTISSPLYKQHFSLESGKCLEDESVILQTYMVRQQDGLVQLKV</sequence>
<gene>
    <name evidence="4" type="primary">nirD</name>
    <name evidence="4" type="ORF">RT723_05105</name>
</gene>
<dbReference type="SUPFAM" id="SSF50022">
    <property type="entry name" value="ISP domain"/>
    <property type="match status" value="1"/>
</dbReference>
<protein>
    <submittedName>
        <fullName evidence="4">Nitrite reductase small subunit NirD</fullName>
    </submittedName>
</protein>
<dbReference type="InterPro" id="IPR036922">
    <property type="entry name" value="Rieske_2Fe-2S_sf"/>
</dbReference>
<organism evidence="4 5">
    <name type="scientific">Psychrosphaera aquimarina</name>
    <dbReference type="NCBI Taxonomy" id="2044854"/>
    <lineage>
        <taxon>Bacteria</taxon>
        <taxon>Pseudomonadati</taxon>
        <taxon>Pseudomonadota</taxon>
        <taxon>Gammaproteobacteria</taxon>
        <taxon>Alteromonadales</taxon>
        <taxon>Pseudoalteromonadaceae</taxon>
        <taxon>Psychrosphaera</taxon>
    </lineage>
</organism>
<dbReference type="InterPro" id="IPR017881">
    <property type="entry name" value="NirD"/>
</dbReference>
<dbReference type="CDD" id="cd03529">
    <property type="entry name" value="Rieske_NirD"/>
    <property type="match status" value="1"/>
</dbReference>
<reference evidence="4 5" key="1">
    <citation type="submission" date="2023-10" db="EMBL/GenBank/DDBJ databases">
        <title>Psychrosphaera aquimaarina strain SW33 isolated from seawater.</title>
        <authorList>
            <person name="Bayburt H."/>
            <person name="Kim J.M."/>
            <person name="Choi B.J."/>
            <person name="Jeon C.O."/>
        </authorList>
    </citation>
    <scope>NUCLEOTIDE SEQUENCE [LARGE SCALE GENOMIC DNA]</scope>
    <source>
        <strain evidence="4 5">KCTC 52743</strain>
    </source>
</reference>
<dbReference type="RefSeq" id="WP_315946127.1">
    <property type="nucleotide sequence ID" value="NZ_JAWCUA010000003.1"/>
</dbReference>
<evidence type="ECO:0000256" key="1">
    <source>
        <dbReference type="ARBA" id="ARBA00023002"/>
    </source>
</evidence>